<accession>A0A6J4SNF5</accession>
<gene>
    <name evidence="2" type="ORF">AVDCRST_MAG85-1824</name>
</gene>
<feature type="chain" id="PRO_5039166901" evidence="1">
    <location>
        <begin position="21"/>
        <end position="267"/>
    </location>
</feature>
<feature type="signal peptide" evidence="1">
    <location>
        <begin position="1"/>
        <end position="20"/>
    </location>
</feature>
<reference evidence="2" key="1">
    <citation type="submission" date="2020-02" db="EMBL/GenBank/DDBJ databases">
        <authorList>
            <person name="Meier V. D."/>
        </authorList>
    </citation>
    <scope>NUCLEOTIDE SEQUENCE</scope>
    <source>
        <strain evidence="2">AVDCRST_MAG85</strain>
    </source>
</reference>
<name>A0A6J4SNF5_9ACTN</name>
<evidence type="ECO:0000313" key="2">
    <source>
        <dbReference type="EMBL" id="CAA9502066.1"/>
    </source>
</evidence>
<evidence type="ECO:0000256" key="1">
    <source>
        <dbReference type="SAM" id="SignalP"/>
    </source>
</evidence>
<keyword evidence="1" id="KW-0732">Signal</keyword>
<proteinExistence type="predicted"/>
<sequence>MLRWTVPLLVALLLAGDATAQQGRYEGSRPHSVARIRDRDGVAVTRIEAKVRRVGSQLEVRVVLDAHLRRGTSRAAALHVLSCTGTTDYPDCPNRSPRRIALAPQSRTTAATVRVAVPPPKTDAIVVALTRPPRYKHGSDPTTYAYLQIQGEGWRGRGAGRSYGAVVEPLDGFDVHELHFDGIGLGPKEARAAVMWSVSSEEPARVRWDCTVGPCGDSFRLKGDGRQNGEGPLDRTEFTTEGSPTLGMVGMAGNRRLFSVRVPTPVR</sequence>
<dbReference type="AlphaFoldDB" id="A0A6J4SNF5"/>
<protein>
    <submittedName>
        <fullName evidence="2">Uncharacterized protein</fullName>
    </submittedName>
</protein>
<dbReference type="EMBL" id="CADCVT010000199">
    <property type="protein sequence ID" value="CAA9502066.1"/>
    <property type="molecule type" value="Genomic_DNA"/>
</dbReference>
<organism evidence="2">
    <name type="scientific">uncultured Solirubrobacteraceae bacterium</name>
    <dbReference type="NCBI Taxonomy" id="1162706"/>
    <lineage>
        <taxon>Bacteria</taxon>
        <taxon>Bacillati</taxon>
        <taxon>Actinomycetota</taxon>
        <taxon>Thermoleophilia</taxon>
        <taxon>Solirubrobacterales</taxon>
        <taxon>Solirubrobacteraceae</taxon>
        <taxon>environmental samples</taxon>
    </lineage>
</organism>